<evidence type="ECO:0000256" key="13">
    <source>
        <dbReference type="ARBA" id="ARBA00026054"/>
    </source>
</evidence>
<keyword evidence="3 15" id="KW-1003">Cell membrane</keyword>
<accession>A0A8G2BKC7</accession>
<comment type="function">
    <text evidence="11 15">F(1)F(0) ATP synthase produces ATP from ADP in the presence of a proton or sodium gradient. F-type ATPases consist of two structural domains, F(1) containing the extramembraneous catalytic core and F(0) containing the membrane proton channel, linked together by a central stalk and a peripheral stalk. During catalysis, ATP synthesis in the catalytic domain of F(1) is coupled via a rotary mechanism of the central stalk subunits to proton translocation.</text>
</comment>
<comment type="caution">
    <text evidence="18">The sequence shown here is derived from an EMBL/GenBank/DDBJ whole genome shotgun (WGS) entry which is preliminary data.</text>
</comment>
<evidence type="ECO:0000256" key="5">
    <source>
        <dbReference type="ARBA" id="ARBA00022692"/>
    </source>
</evidence>
<evidence type="ECO:0000256" key="7">
    <source>
        <dbReference type="ARBA" id="ARBA00022989"/>
    </source>
</evidence>
<dbReference type="GO" id="GO:0046933">
    <property type="term" value="F:proton-transporting ATP synthase activity, rotational mechanism"/>
    <property type="evidence" value="ECO:0007669"/>
    <property type="project" value="UniProtKB-UniRule"/>
</dbReference>
<organism evidence="18 19">
    <name type="scientific">Thalassobaculum litoreum DSM 18839</name>
    <dbReference type="NCBI Taxonomy" id="1123362"/>
    <lineage>
        <taxon>Bacteria</taxon>
        <taxon>Pseudomonadati</taxon>
        <taxon>Pseudomonadota</taxon>
        <taxon>Alphaproteobacteria</taxon>
        <taxon>Rhodospirillales</taxon>
        <taxon>Thalassobaculaceae</taxon>
        <taxon>Thalassobaculum</taxon>
    </lineage>
</organism>
<dbReference type="RefSeq" id="WP_028795790.1">
    <property type="nucleotide sequence ID" value="NZ_FNBW01000012.1"/>
</dbReference>
<reference evidence="18 19" key="1">
    <citation type="submission" date="2016-10" db="EMBL/GenBank/DDBJ databases">
        <authorList>
            <person name="Varghese N."/>
            <person name="Submissions S."/>
        </authorList>
    </citation>
    <scope>NUCLEOTIDE SEQUENCE [LARGE SCALE GENOMIC DNA]</scope>
    <source>
        <strain evidence="18 19">DSM 18839</strain>
    </source>
</reference>
<keyword evidence="9 15" id="KW-0472">Membrane</keyword>
<keyword evidence="17" id="KW-0175">Coiled coil</keyword>
<dbReference type="PANTHER" id="PTHR33445:SF1">
    <property type="entry name" value="ATP SYNTHASE SUBUNIT B"/>
    <property type="match status" value="1"/>
</dbReference>
<evidence type="ECO:0000256" key="2">
    <source>
        <dbReference type="ARBA" id="ARBA00022448"/>
    </source>
</evidence>
<comment type="similarity">
    <text evidence="1 15 16">Belongs to the ATPase B chain family.</text>
</comment>
<gene>
    <name evidence="15" type="primary">atpF</name>
    <name evidence="18" type="ORF">SAMN05660686_03674</name>
</gene>
<feature type="transmembrane region" description="Helical" evidence="15">
    <location>
        <begin position="6"/>
        <end position="25"/>
    </location>
</feature>
<keyword evidence="19" id="KW-1185">Reference proteome</keyword>
<evidence type="ECO:0000256" key="6">
    <source>
        <dbReference type="ARBA" id="ARBA00022781"/>
    </source>
</evidence>
<keyword evidence="6 15" id="KW-0375">Hydrogen ion transport</keyword>
<evidence type="ECO:0000256" key="10">
    <source>
        <dbReference type="ARBA" id="ARBA00023310"/>
    </source>
</evidence>
<dbReference type="NCBIfam" id="TIGR01144">
    <property type="entry name" value="ATP_synt_b"/>
    <property type="match status" value="1"/>
</dbReference>
<dbReference type="GO" id="GO:0005886">
    <property type="term" value="C:plasma membrane"/>
    <property type="evidence" value="ECO:0007669"/>
    <property type="project" value="UniProtKB-SubCell"/>
</dbReference>
<comment type="function">
    <text evidence="12">Component of the F(0) channel, it forms part of the peripheral stalk, linking F(1) to F(0). The b'-subunit is a diverged and duplicated form of b found in plants and photosynthetic bacteria.</text>
</comment>
<keyword evidence="2 15" id="KW-0813">Transport</keyword>
<name>A0A8G2BKC7_9PROT</name>
<dbReference type="Pfam" id="PF00430">
    <property type="entry name" value="ATP-synt_B"/>
    <property type="match status" value="1"/>
</dbReference>
<keyword evidence="8 15" id="KW-0406">Ion transport</keyword>
<evidence type="ECO:0000313" key="19">
    <source>
        <dbReference type="Proteomes" id="UP000198615"/>
    </source>
</evidence>
<dbReference type="PANTHER" id="PTHR33445">
    <property type="entry name" value="ATP SYNTHASE SUBUNIT B', CHLOROPLASTIC"/>
    <property type="match status" value="1"/>
</dbReference>
<dbReference type="GO" id="GO:0045259">
    <property type="term" value="C:proton-transporting ATP synthase complex"/>
    <property type="evidence" value="ECO:0007669"/>
    <property type="project" value="UniProtKB-KW"/>
</dbReference>
<dbReference type="Proteomes" id="UP000198615">
    <property type="component" value="Unassembled WGS sequence"/>
</dbReference>
<dbReference type="EMBL" id="FNBW01000012">
    <property type="protein sequence ID" value="SDG20833.1"/>
    <property type="molecule type" value="Genomic_DNA"/>
</dbReference>
<dbReference type="OrthoDB" id="8479836at2"/>
<comment type="subcellular location">
    <subcellularLocation>
        <location evidence="15">Cell membrane</location>
        <topology evidence="15">Single-pass membrane protein</topology>
    </subcellularLocation>
    <subcellularLocation>
        <location evidence="14">Endomembrane system</location>
        <topology evidence="14">Single-pass membrane protein</topology>
    </subcellularLocation>
</comment>
<dbReference type="AlphaFoldDB" id="A0A8G2BKC7"/>
<comment type="subunit">
    <text evidence="13">F-type ATPases have 2 components, F(1) - the catalytic core - and F(0) - the membrane proton channel. F(1) has five subunits: alpha(3), beta(3), gamma(1), delta(1), epsilon(1). F(0) has four main subunits: a(1), b(2) and c(10-14). The alpha and beta chains form an alternating ring which encloses part of the gamma chain. F(1) is attached to F(0) by a central stalk formed by the gamma and epsilon chains, while a peripheral stalk is formed by the delta and b chains.</text>
</comment>
<dbReference type="CDD" id="cd06503">
    <property type="entry name" value="ATP-synt_Fo_b"/>
    <property type="match status" value="1"/>
</dbReference>
<evidence type="ECO:0000256" key="8">
    <source>
        <dbReference type="ARBA" id="ARBA00023065"/>
    </source>
</evidence>
<evidence type="ECO:0000256" key="1">
    <source>
        <dbReference type="ARBA" id="ARBA00005513"/>
    </source>
</evidence>
<evidence type="ECO:0000256" key="15">
    <source>
        <dbReference type="HAMAP-Rule" id="MF_01398"/>
    </source>
</evidence>
<dbReference type="InterPro" id="IPR002146">
    <property type="entry name" value="ATP_synth_b/b'su_bac/chlpt"/>
</dbReference>
<dbReference type="HAMAP" id="MF_01398">
    <property type="entry name" value="ATP_synth_b_bprime"/>
    <property type="match status" value="1"/>
</dbReference>
<evidence type="ECO:0000256" key="3">
    <source>
        <dbReference type="ARBA" id="ARBA00022475"/>
    </source>
</evidence>
<evidence type="ECO:0000313" key="18">
    <source>
        <dbReference type="EMBL" id="SDG20833.1"/>
    </source>
</evidence>
<sequence>MFSDPTFWVAVSFVLFLALAYWKGWRPIVAGLDKRAEEIKRKLDEAQALREEAQAAKADYQRRQRDALQEAEAILEHAKTESVRLREEAEAKLEQSLARREQVAMEKIQAAEAKALQEVRAQMVDLAVAATRRLIEDNMDAATQKKLVAGAIEEIPTRLQ</sequence>
<evidence type="ECO:0000256" key="11">
    <source>
        <dbReference type="ARBA" id="ARBA00025198"/>
    </source>
</evidence>
<evidence type="ECO:0000256" key="9">
    <source>
        <dbReference type="ARBA" id="ARBA00023136"/>
    </source>
</evidence>
<dbReference type="GO" id="GO:0012505">
    <property type="term" value="C:endomembrane system"/>
    <property type="evidence" value="ECO:0007669"/>
    <property type="project" value="UniProtKB-SubCell"/>
</dbReference>
<dbReference type="InterPro" id="IPR005864">
    <property type="entry name" value="ATP_synth_F0_bsu_bac"/>
</dbReference>
<feature type="coiled-coil region" evidence="17">
    <location>
        <begin position="29"/>
        <end position="106"/>
    </location>
</feature>
<evidence type="ECO:0000256" key="16">
    <source>
        <dbReference type="RuleBase" id="RU003848"/>
    </source>
</evidence>
<proteinExistence type="inferred from homology"/>
<keyword evidence="7 15" id="KW-1133">Transmembrane helix</keyword>
<evidence type="ECO:0000256" key="4">
    <source>
        <dbReference type="ARBA" id="ARBA00022547"/>
    </source>
</evidence>
<keyword evidence="4 15" id="KW-0138">CF(0)</keyword>
<dbReference type="InterPro" id="IPR050059">
    <property type="entry name" value="ATP_synthase_B_chain"/>
</dbReference>
<protein>
    <recommendedName>
        <fullName evidence="15">ATP synthase subunit b</fullName>
    </recommendedName>
    <alternativeName>
        <fullName evidence="15">ATP synthase F(0) sector subunit b</fullName>
    </alternativeName>
    <alternativeName>
        <fullName evidence="15">ATPase subunit I</fullName>
    </alternativeName>
    <alternativeName>
        <fullName evidence="15">F-type ATPase subunit b</fullName>
        <shortName evidence="15">F-ATPase subunit b</shortName>
    </alternativeName>
</protein>
<evidence type="ECO:0000256" key="12">
    <source>
        <dbReference type="ARBA" id="ARBA00025614"/>
    </source>
</evidence>
<comment type="subunit">
    <text evidence="15">F-type ATPases have 2 components, F(1) - the catalytic core - and F(0) - the membrane proton channel. F(1) has five subunits: alpha(3), beta(3), gamma(1), delta(1), epsilon(1). F(0) has three main subunits: a(1), b(2) and c(10-14). The alpha and beta chains form an alternating ring which encloses part of the gamma chain. F(1) is attached to F(0) by a central stalk formed by the gamma and epsilon chains, while a peripheral stalk is formed by the delta and b chains.</text>
</comment>
<evidence type="ECO:0000256" key="17">
    <source>
        <dbReference type="SAM" id="Coils"/>
    </source>
</evidence>
<evidence type="ECO:0000256" key="14">
    <source>
        <dbReference type="ARBA" id="ARBA00037847"/>
    </source>
</evidence>
<keyword evidence="10 15" id="KW-0066">ATP synthesis</keyword>
<dbReference type="GO" id="GO:0046961">
    <property type="term" value="F:proton-transporting ATPase activity, rotational mechanism"/>
    <property type="evidence" value="ECO:0007669"/>
    <property type="project" value="TreeGrafter"/>
</dbReference>
<keyword evidence="5 15" id="KW-0812">Transmembrane</keyword>